<reference evidence="1" key="3">
    <citation type="journal article" date="2019" name="BMC Res. Notes">
        <title>Complete genome sequence of the Sulfodiicoccus acidiphilus strain HS-1T, the first crenarchaeon that lacks polB3, isolated from an acidic hot spring in Ohwaku-dani, Hakone, Japan.</title>
        <authorList>
            <person name="Sakai H.D."/>
            <person name="Kurosawa N."/>
        </authorList>
    </citation>
    <scope>NUCLEOTIDE SEQUENCE</scope>
    <source>
        <strain evidence="1">HS-1</strain>
    </source>
</reference>
<dbReference type="Proteomes" id="UP000616143">
    <property type="component" value="Unassembled WGS sequence"/>
</dbReference>
<dbReference type="Proteomes" id="UP000276741">
    <property type="component" value="Chromosome"/>
</dbReference>
<reference evidence="2" key="4">
    <citation type="submission" date="2020-09" db="EMBL/GenBank/DDBJ databases">
        <authorList>
            <person name="Sun Q."/>
            <person name="Ohkuma M."/>
        </authorList>
    </citation>
    <scope>NUCLEOTIDE SEQUENCE</scope>
    <source>
        <strain evidence="2">JCM 31740</strain>
    </source>
</reference>
<dbReference type="AlphaFoldDB" id="A0A348B3D0"/>
<dbReference type="KEGG" id="sacd:HS1genome_1071"/>
<name>A0A348B3D0_9CREN</name>
<protein>
    <submittedName>
        <fullName evidence="1">Uncharacterized protein</fullName>
    </submittedName>
</protein>
<sequence>MLAKSEKEAEKKDQKKQWVEKIVKSAKTYYKVCPYFDRKTSKCFIMLKDRCNRDGRFENCPVFIGFLEGKYEQISAKSKILPMDFMDVISAA</sequence>
<dbReference type="EMBL" id="AP018553">
    <property type="protein sequence ID" value="BBD72682.1"/>
    <property type="molecule type" value="Genomic_DNA"/>
</dbReference>
<keyword evidence="3" id="KW-1185">Reference proteome</keyword>
<reference evidence="2" key="1">
    <citation type="journal article" date="2014" name="Int. J. Syst. Evol. Microbiol.">
        <title>Complete genome sequence of Corynebacterium casei LMG S-19264T (=DSM 44701T), isolated from a smear-ripened cheese.</title>
        <authorList>
            <consortium name="US DOE Joint Genome Institute (JGI-PGF)"/>
            <person name="Walter F."/>
            <person name="Albersmeier A."/>
            <person name="Kalinowski J."/>
            <person name="Ruckert C."/>
        </authorList>
    </citation>
    <scope>NUCLEOTIDE SEQUENCE</scope>
    <source>
        <strain evidence="2">JCM 31740</strain>
    </source>
</reference>
<reference evidence="3" key="2">
    <citation type="submission" date="2018-04" db="EMBL/GenBank/DDBJ databases">
        <title>Complete genome sequence of Sulfodiicoccus acidiphilus strain HS-1.</title>
        <authorList>
            <person name="Sakai H.D."/>
            <person name="Kurosawa N."/>
        </authorList>
    </citation>
    <scope>NUCLEOTIDE SEQUENCE [LARGE SCALE GENOMIC DNA]</scope>
    <source>
        <strain evidence="3">HS-1</strain>
    </source>
</reference>
<organism evidence="1 3">
    <name type="scientific">Sulfodiicoccus acidiphilus</name>
    <dbReference type="NCBI Taxonomy" id="1670455"/>
    <lineage>
        <taxon>Archaea</taxon>
        <taxon>Thermoproteota</taxon>
        <taxon>Thermoprotei</taxon>
        <taxon>Sulfolobales</taxon>
        <taxon>Sulfolobaceae</taxon>
        <taxon>Sulfodiicoccus</taxon>
    </lineage>
</organism>
<proteinExistence type="predicted"/>
<evidence type="ECO:0000313" key="2">
    <source>
        <dbReference type="EMBL" id="GGT95528.1"/>
    </source>
</evidence>
<gene>
    <name evidence="2" type="ORF">GCM10007116_11350</name>
    <name evidence="1" type="ORF">HS1genome_1071</name>
</gene>
<evidence type="ECO:0000313" key="3">
    <source>
        <dbReference type="Proteomes" id="UP000276741"/>
    </source>
</evidence>
<dbReference type="EMBL" id="BMQS01000009">
    <property type="protein sequence ID" value="GGT95528.1"/>
    <property type="molecule type" value="Genomic_DNA"/>
</dbReference>
<evidence type="ECO:0000313" key="1">
    <source>
        <dbReference type="EMBL" id="BBD72682.1"/>
    </source>
</evidence>
<accession>A0A348B3D0</accession>